<feature type="region of interest" description="Disordered" evidence="1">
    <location>
        <begin position="20"/>
        <end position="41"/>
    </location>
</feature>
<comment type="caution">
    <text evidence="2">The sequence shown here is derived from an EMBL/GenBank/DDBJ whole genome shotgun (WGS) entry which is preliminary data.</text>
</comment>
<proteinExistence type="predicted"/>
<reference evidence="2 3" key="1">
    <citation type="submission" date="2008-03" db="EMBL/GenBank/DDBJ databases">
        <title>Sequencing of the draft genome and assembly of Burkholderia ambifaria MEX-5.</title>
        <authorList>
            <consortium name="US DOE Joint Genome Institute (JGI-PGF)"/>
            <person name="Copeland A."/>
            <person name="Lucas S."/>
            <person name="Lapidus A."/>
            <person name="Glavina del Rio T."/>
            <person name="Dalin E."/>
            <person name="Tice H."/>
            <person name="Bruce D."/>
            <person name="Goodwin L."/>
            <person name="Pitluck S."/>
            <person name="Larimer F."/>
            <person name="Land M.L."/>
            <person name="Hauser L."/>
            <person name="Tiedje J."/>
            <person name="Richardson P."/>
        </authorList>
    </citation>
    <scope>NUCLEOTIDE SEQUENCE [LARGE SCALE GENOMIC DNA]</scope>
    <source>
        <strain evidence="2 3">MEX-5</strain>
    </source>
</reference>
<evidence type="ECO:0000313" key="2">
    <source>
        <dbReference type="EMBL" id="EDT39660.1"/>
    </source>
</evidence>
<sequence>MGRCNGAGGTSLFAKQRCQSGTDIGNRKGTDAIGSMNKKRWPVNWPAKKSWRSEVEVCQNHMP</sequence>
<organism evidence="2 3">
    <name type="scientific">Burkholderia ambifaria MEX-5</name>
    <dbReference type="NCBI Taxonomy" id="396597"/>
    <lineage>
        <taxon>Bacteria</taxon>
        <taxon>Pseudomonadati</taxon>
        <taxon>Pseudomonadota</taxon>
        <taxon>Betaproteobacteria</taxon>
        <taxon>Burkholderiales</taxon>
        <taxon>Burkholderiaceae</taxon>
        <taxon>Burkholderia</taxon>
        <taxon>Burkholderia cepacia complex</taxon>
    </lineage>
</organism>
<evidence type="ECO:0000313" key="3">
    <source>
        <dbReference type="Proteomes" id="UP000004814"/>
    </source>
</evidence>
<dbReference type="Proteomes" id="UP000004814">
    <property type="component" value="Unassembled WGS sequence"/>
</dbReference>
<name>B1T9T7_9BURK</name>
<evidence type="ECO:0000256" key="1">
    <source>
        <dbReference type="SAM" id="MobiDB-lite"/>
    </source>
</evidence>
<dbReference type="EMBL" id="ABLK01000174">
    <property type="protein sequence ID" value="EDT39660.1"/>
    <property type="molecule type" value="Genomic_DNA"/>
</dbReference>
<dbReference type="PATRIC" id="fig|396597.7.peg.3208"/>
<dbReference type="AlphaFoldDB" id="B1T9T7"/>
<accession>B1T9T7</accession>
<protein>
    <submittedName>
        <fullName evidence="2">Uncharacterized protein</fullName>
    </submittedName>
</protein>
<gene>
    <name evidence="2" type="ORF">BamMEX5DRAFT_4553</name>
</gene>